<evidence type="ECO:0000256" key="2">
    <source>
        <dbReference type="ARBA" id="ARBA00022630"/>
    </source>
</evidence>
<name>A0A498RF01_9FIRM</name>
<evidence type="ECO:0000313" key="6">
    <source>
        <dbReference type="EMBL" id="VBB09517.1"/>
    </source>
</evidence>
<dbReference type="SUPFAM" id="SSF52507">
    <property type="entry name" value="Homo-oligomeric flavin-containing Cys decarboxylases, HFCD"/>
    <property type="match status" value="1"/>
</dbReference>
<keyword evidence="3" id="KW-0288">FMN</keyword>
<dbReference type="NCBIfam" id="NF004685">
    <property type="entry name" value="PRK06029.1"/>
    <property type="match status" value="1"/>
</dbReference>
<dbReference type="InterPro" id="IPR036551">
    <property type="entry name" value="Flavin_trans-like"/>
</dbReference>
<dbReference type="Pfam" id="PF02441">
    <property type="entry name" value="Flavoprotein"/>
    <property type="match status" value="1"/>
</dbReference>
<organism evidence="6 7">
    <name type="scientific">Lucifera butyrica</name>
    <dbReference type="NCBI Taxonomy" id="1351585"/>
    <lineage>
        <taxon>Bacteria</taxon>
        <taxon>Bacillati</taxon>
        <taxon>Bacillota</taxon>
        <taxon>Negativicutes</taxon>
        <taxon>Veillonellales</taxon>
        <taxon>Veillonellaceae</taxon>
        <taxon>Lucifera</taxon>
    </lineage>
</organism>
<evidence type="ECO:0000256" key="3">
    <source>
        <dbReference type="ARBA" id="ARBA00022643"/>
    </source>
</evidence>
<dbReference type="NCBIfam" id="TIGR00421">
    <property type="entry name" value="ubiX_pad"/>
    <property type="match status" value="1"/>
</dbReference>
<feature type="domain" description="Flavoprotein" evidence="5">
    <location>
        <begin position="1"/>
        <end position="166"/>
    </location>
</feature>
<sequence>MSGASGIPIAVALLQEMQKRPDWETHLVITKGAQQTIEQETPLSVTEIEALATKCYALDDIGAGIASGTFWTEGMVVVPCSMKTVSGIANGFSQNLLLRAADVTLKEGRNLVLVARESPLSPIHLANLLTLARLGVRILPPMLTYYNKPASIDDMTRHVVGKITDVFQIETAGFQRWT</sequence>
<dbReference type="Proteomes" id="UP000277811">
    <property type="component" value="Unassembled WGS sequence"/>
</dbReference>
<accession>A0A498RF01</accession>
<evidence type="ECO:0000256" key="4">
    <source>
        <dbReference type="ARBA" id="ARBA00022679"/>
    </source>
</evidence>
<evidence type="ECO:0000313" key="7">
    <source>
        <dbReference type="Proteomes" id="UP000277811"/>
    </source>
</evidence>
<proteinExistence type="predicted"/>
<evidence type="ECO:0000256" key="1">
    <source>
        <dbReference type="ARBA" id="ARBA00022602"/>
    </source>
</evidence>
<dbReference type="EMBL" id="UPPP01000127">
    <property type="protein sequence ID" value="VBB09517.1"/>
    <property type="molecule type" value="Genomic_DNA"/>
</dbReference>
<evidence type="ECO:0000259" key="5">
    <source>
        <dbReference type="Pfam" id="PF02441"/>
    </source>
</evidence>
<dbReference type="AlphaFoldDB" id="A0A498RF01"/>
<dbReference type="GO" id="GO:0004659">
    <property type="term" value="F:prenyltransferase activity"/>
    <property type="evidence" value="ECO:0007669"/>
    <property type="project" value="UniProtKB-KW"/>
</dbReference>
<dbReference type="Gene3D" id="3.40.50.1950">
    <property type="entry name" value="Flavin prenyltransferase-like"/>
    <property type="match status" value="1"/>
</dbReference>
<keyword evidence="7" id="KW-1185">Reference proteome</keyword>
<gene>
    <name evidence="6" type="ORF">LUCI_4812</name>
</gene>
<dbReference type="InterPro" id="IPR003382">
    <property type="entry name" value="Flavoprotein"/>
</dbReference>
<keyword evidence="4" id="KW-0808">Transferase</keyword>
<keyword evidence="2" id="KW-0285">Flavoprotein</keyword>
<keyword evidence="1" id="KW-0637">Prenyltransferase</keyword>
<protein>
    <submittedName>
        <fullName evidence="6">Flavoprotein</fullName>
    </submittedName>
</protein>
<dbReference type="InterPro" id="IPR004507">
    <property type="entry name" value="UbiX-like"/>
</dbReference>
<dbReference type="OrthoDB" id="9781577at2"/>
<reference evidence="6 7" key="1">
    <citation type="submission" date="2018-06" db="EMBL/GenBank/DDBJ databases">
        <authorList>
            <person name="Strepis N."/>
        </authorList>
    </citation>
    <scope>NUCLEOTIDE SEQUENCE [LARGE SCALE GENOMIC DNA]</scope>
    <source>
        <strain evidence="6">LUCI</strain>
    </source>
</reference>